<dbReference type="InterPro" id="IPR047883">
    <property type="entry name" value="Rtt103-like_CID"/>
</dbReference>
<dbReference type="GO" id="GO:0099122">
    <property type="term" value="F:RNA polymerase II C-terminal domain binding"/>
    <property type="evidence" value="ECO:0007669"/>
    <property type="project" value="InterPro"/>
</dbReference>
<evidence type="ECO:0000256" key="1">
    <source>
        <dbReference type="SAM" id="MobiDB-lite"/>
    </source>
</evidence>
<feature type="compositionally biased region" description="Polar residues" evidence="1">
    <location>
        <begin position="344"/>
        <end position="358"/>
    </location>
</feature>
<comment type="caution">
    <text evidence="3">The sequence shown here is derived from an EMBL/GenBank/DDBJ whole genome shotgun (WGS) entry which is preliminary data.</text>
</comment>
<dbReference type="EMBL" id="JAAVMX010000003">
    <property type="protein sequence ID" value="KAF4510431.1"/>
    <property type="molecule type" value="Genomic_DNA"/>
</dbReference>
<dbReference type="PANTHER" id="PTHR12460">
    <property type="entry name" value="CYCLIN-DEPENDENT KINASE INHIBITOR-RELATED PROTEIN"/>
    <property type="match status" value="1"/>
</dbReference>
<name>A0A8H4PTY2_9HYPO</name>
<accession>A0A8H4PTY2</accession>
<evidence type="ECO:0000313" key="4">
    <source>
        <dbReference type="Proteomes" id="UP000557566"/>
    </source>
</evidence>
<feature type="domain" description="CID" evidence="2">
    <location>
        <begin position="1"/>
        <end position="133"/>
    </location>
</feature>
<dbReference type="GO" id="GO:0031124">
    <property type="term" value="P:mRNA 3'-end processing"/>
    <property type="evidence" value="ECO:0007669"/>
    <property type="project" value="InterPro"/>
</dbReference>
<dbReference type="Proteomes" id="UP000557566">
    <property type="component" value="Unassembled WGS sequence"/>
</dbReference>
<keyword evidence="4" id="KW-1185">Reference proteome</keyword>
<dbReference type="AlphaFoldDB" id="A0A8H4PTY2"/>
<dbReference type="PANTHER" id="PTHR12460:SF0">
    <property type="entry name" value="CID DOMAIN-CONTAINING PROTEIN-RELATED"/>
    <property type="match status" value="1"/>
</dbReference>
<evidence type="ECO:0000313" key="3">
    <source>
        <dbReference type="EMBL" id="KAF4510431.1"/>
    </source>
</evidence>
<reference evidence="3 4" key="1">
    <citation type="journal article" date="2020" name="Genome Biol. Evol.">
        <title>A new high-quality draft genome assembly of the Chinese cordyceps Ophiocordyceps sinensis.</title>
        <authorList>
            <person name="Shu R."/>
            <person name="Zhang J."/>
            <person name="Meng Q."/>
            <person name="Zhang H."/>
            <person name="Zhou G."/>
            <person name="Li M."/>
            <person name="Wu P."/>
            <person name="Zhao Y."/>
            <person name="Chen C."/>
            <person name="Qin Q."/>
        </authorList>
    </citation>
    <scope>NUCLEOTIDE SEQUENCE [LARGE SCALE GENOMIC DNA]</scope>
    <source>
        <strain evidence="3 4">IOZ07</strain>
    </source>
</reference>
<protein>
    <recommendedName>
        <fullName evidence="2">CID domain-containing protein</fullName>
    </recommendedName>
</protein>
<dbReference type="InterPro" id="IPR008942">
    <property type="entry name" value="ENTH_VHS"/>
</dbReference>
<proteinExistence type="predicted"/>
<dbReference type="PROSITE" id="PS51391">
    <property type="entry name" value="CID"/>
    <property type="match status" value="1"/>
</dbReference>
<feature type="compositionally biased region" description="Low complexity" evidence="1">
    <location>
        <begin position="278"/>
        <end position="292"/>
    </location>
</feature>
<dbReference type="FunFam" id="1.25.40.90:FF:000030">
    <property type="entry name" value="DUF618 domain protein"/>
    <property type="match status" value="1"/>
</dbReference>
<feature type="compositionally biased region" description="Acidic residues" evidence="1">
    <location>
        <begin position="366"/>
        <end position="383"/>
    </location>
</feature>
<dbReference type="Gene3D" id="1.25.40.90">
    <property type="match status" value="1"/>
</dbReference>
<dbReference type="CDD" id="cd17003">
    <property type="entry name" value="CID_Rtt103"/>
    <property type="match status" value="1"/>
</dbReference>
<gene>
    <name evidence="3" type="ORF">G6O67_002319</name>
</gene>
<organism evidence="3 4">
    <name type="scientific">Ophiocordyceps sinensis</name>
    <dbReference type="NCBI Taxonomy" id="72228"/>
    <lineage>
        <taxon>Eukaryota</taxon>
        <taxon>Fungi</taxon>
        <taxon>Dikarya</taxon>
        <taxon>Ascomycota</taxon>
        <taxon>Pezizomycotina</taxon>
        <taxon>Sordariomycetes</taxon>
        <taxon>Hypocreomycetidae</taxon>
        <taxon>Hypocreales</taxon>
        <taxon>Ophiocordycipitaceae</taxon>
        <taxon>Ophiocordyceps</taxon>
    </lineage>
</organism>
<dbReference type="InterPro" id="IPR006569">
    <property type="entry name" value="CID_dom"/>
</dbReference>
<dbReference type="Pfam" id="PF04818">
    <property type="entry name" value="CID"/>
    <property type="match status" value="1"/>
</dbReference>
<evidence type="ECO:0000259" key="2">
    <source>
        <dbReference type="PROSITE" id="PS51391"/>
    </source>
</evidence>
<dbReference type="SMART" id="SM00582">
    <property type="entry name" value="RPR"/>
    <property type="match status" value="1"/>
</dbReference>
<feature type="region of interest" description="Disordered" evidence="1">
    <location>
        <begin position="278"/>
        <end position="389"/>
    </location>
</feature>
<dbReference type="OrthoDB" id="10069473at2759"/>
<sequence>MAYNDDSVLARLSSLNESHDSIATAAQWIMFHRRHADRTVQLWLQRLKDSSSTKRLTLVYLANEVVQQSRIRHKEDFVIAFSPIVAEATAIAYKGAPAEVQVKLRRVVDVWKDRIIFEGPIQGAIEARLEELDKARGAPKSGFGGSPFGASSSVPSEFTPLVSAHQKVSKLSVPLRTLVSSASEEYDKHTDPSTAVPTAPVYAARLHGLLKTLANAESAVAECVKAREDLVSGLEKMLETNRSALESDRNAGAELLKRKEEIEDKKQQVEMAIMRALGPAEGNGSPEEGGSVSPPPEPDRPEMEALTPPALEDEPVDSLGESPAPEASDDQPTAELGIEAAPNPSLSPHSLTISTNGSNKRRRVDDGDELPDLGNDGEIDPEVTEMLKE</sequence>
<dbReference type="SUPFAM" id="SSF48464">
    <property type="entry name" value="ENTH/VHS domain"/>
    <property type="match status" value="1"/>
</dbReference>